<dbReference type="EMBL" id="UYSU01041721">
    <property type="protein sequence ID" value="VDM03310.1"/>
    <property type="molecule type" value="Genomic_DNA"/>
</dbReference>
<gene>
    <name evidence="2" type="ORF">SSLN_LOCUS16924</name>
</gene>
<sequence>MLLWPPLTGTQLSPVAPRSWVLPSGHTPGKRHDRRAKPGEGLRCCVFLHTRRPRLVDRKIRGRKTQTNNNTPRPHPPRHNLQAAREQPAGTEDGASRSGTGALQGGHWSSLGRLPCMPQGINDRLMSLRLPLREDTFVTIISAYAPPMTSSDAAKDEVFEVLHALLATLPKVDKLIVLGDFNTRVGTDQAAWQGMLGPYGLGGFNDNGHLILRTCAVHRLLLTNTFIHLPTREKATWMHPRSRHWHLLDYVLVRRRDRQDVLVTKAIRDADGWTEHRLVISQMRLRLQPR</sequence>
<evidence type="ECO:0000313" key="3">
    <source>
        <dbReference type="Proteomes" id="UP000275846"/>
    </source>
</evidence>
<evidence type="ECO:0000256" key="1">
    <source>
        <dbReference type="SAM" id="MobiDB-lite"/>
    </source>
</evidence>
<organism evidence="4">
    <name type="scientific">Schistocephalus solidus</name>
    <name type="common">Tapeworm</name>
    <dbReference type="NCBI Taxonomy" id="70667"/>
    <lineage>
        <taxon>Eukaryota</taxon>
        <taxon>Metazoa</taxon>
        <taxon>Spiralia</taxon>
        <taxon>Lophotrochozoa</taxon>
        <taxon>Platyhelminthes</taxon>
        <taxon>Cestoda</taxon>
        <taxon>Eucestoda</taxon>
        <taxon>Diphyllobothriidea</taxon>
        <taxon>Diphyllobothriidae</taxon>
        <taxon>Schistocephalus</taxon>
    </lineage>
</organism>
<name>A0A183TKC6_SCHSO</name>
<dbReference type="PANTHER" id="PTHR23227">
    <property type="entry name" value="BUCENTAUR RELATED"/>
    <property type="match status" value="1"/>
</dbReference>
<protein>
    <submittedName>
        <fullName evidence="4">Endo/exonuclease/phosphatase domain-containing protein</fullName>
    </submittedName>
</protein>
<feature type="region of interest" description="Disordered" evidence="1">
    <location>
        <begin position="1"/>
        <end position="37"/>
    </location>
</feature>
<evidence type="ECO:0000313" key="4">
    <source>
        <dbReference type="WBParaSite" id="SSLN_0001757101-mRNA-1"/>
    </source>
</evidence>
<reference evidence="2 3" key="2">
    <citation type="submission" date="2018-11" db="EMBL/GenBank/DDBJ databases">
        <authorList>
            <consortium name="Pathogen Informatics"/>
        </authorList>
    </citation>
    <scope>NUCLEOTIDE SEQUENCE [LARGE SCALE GENOMIC DNA]</scope>
    <source>
        <strain evidence="2 3">NST_G2</strain>
    </source>
</reference>
<dbReference type="InterPro" id="IPR027124">
    <property type="entry name" value="Swc5/CFDP1/2"/>
</dbReference>
<dbReference type="OrthoDB" id="10030815at2759"/>
<dbReference type="SUPFAM" id="SSF56219">
    <property type="entry name" value="DNase I-like"/>
    <property type="match status" value="1"/>
</dbReference>
<dbReference type="InterPro" id="IPR036691">
    <property type="entry name" value="Endo/exonu/phosph_ase_sf"/>
</dbReference>
<dbReference type="Gene3D" id="3.60.10.10">
    <property type="entry name" value="Endonuclease/exonuclease/phosphatase"/>
    <property type="match status" value="1"/>
</dbReference>
<dbReference type="WBParaSite" id="SSLN_0001757101-mRNA-1">
    <property type="protein sequence ID" value="SSLN_0001757101-mRNA-1"/>
    <property type="gene ID" value="SSLN_0001757101"/>
</dbReference>
<reference evidence="4" key="1">
    <citation type="submission" date="2016-06" db="UniProtKB">
        <authorList>
            <consortium name="WormBaseParasite"/>
        </authorList>
    </citation>
    <scope>IDENTIFICATION</scope>
</reference>
<feature type="region of interest" description="Disordered" evidence="1">
    <location>
        <begin position="56"/>
        <end position="109"/>
    </location>
</feature>
<proteinExistence type="predicted"/>
<dbReference type="AlphaFoldDB" id="A0A183TKC6"/>
<dbReference type="PANTHER" id="PTHR23227:SF84">
    <property type="entry name" value="ENDONUCLEASE_EXONUCLEASE_PHOSPHATASE DOMAIN-CONTAINING PROTEIN"/>
    <property type="match status" value="1"/>
</dbReference>
<evidence type="ECO:0000313" key="2">
    <source>
        <dbReference type="EMBL" id="VDM03310.1"/>
    </source>
</evidence>
<dbReference type="Proteomes" id="UP000275846">
    <property type="component" value="Unassembled WGS sequence"/>
</dbReference>
<accession>A0A183TKC6</accession>
<keyword evidence="3" id="KW-1185">Reference proteome</keyword>